<reference evidence="2 3" key="2">
    <citation type="submission" date="2017-10" db="EMBL/GenBank/DDBJ databases">
        <title>Extensive intraspecific genome diversity in a model arbuscular mycorrhizal fungus.</title>
        <authorList>
            <person name="Chen E.C.H."/>
            <person name="Morin E."/>
            <person name="Baudet D."/>
            <person name="Noel J."/>
            <person name="Ndikumana S."/>
            <person name="Charron P."/>
            <person name="St-Onge C."/>
            <person name="Giorgi J."/>
            <person name="Grigoriev I.V."/>
            <person name="Roux C."/>
            <person name="Martin F.M."/>
            <person name="Corradi N."/>
        </authorList>
    </citation>
    <scope>NUCLEOTIDE SEQUENCE [LARGE SCALE GENOMIC DNA]</scope>
    <source>
        <strain evidence="2 3">C2</strain>
    </source>
</reference>
<keyword evidence="1" id="KW-0812">Transmembrane</keyword>
<gene>
    <name evidence="2" type="ORF">RhiirC2_762032</name>
</gene>
<proteinExistence type="predicted"/>
<protein>
    <submittedName>
        <fullName evidence="2">Uncharacterized protein</fullName>
    </submittedName>
</protein>
<keyword evidence="1" id="KW-0472">Membrane</keyword>
<dbReference type="AlphaFoldDB" id="A0A2N1MEX3"/>
<feature type="transmembrane region" description="Helical" evidence="1">
    <location>
        <begin position="26"/>
        <end position="44"/>
    </location>
</feature>
<organism evidence="2 3">
    <name type="scientific">Rhizophagus irregularis</name>
    <dbReference type="NCBI Taxonomy" id="588596"/>
    <lineage>
        <taxon>Eukaryota</taxon>
        <taxon>Fungi</taxon>
        <taxon>Fungi incertae sedis</taxon>
        <taxon>Mucoromycota</taxon>
        <taxon>Glomeromycotina</taxon>
        <taxon>Glomeromycetes</taxon>
        <taxon>Glomerales</taxon>
        <taxon>Glomeraceae</taxon>
        <taxon>Rhizophagus</taxon>
    </lineage>
</organism>
<comment type="caution">
    <text evidence="2">The sequence shown here is derived from an EMBL/GenBank/DDBJ whole genome shotgun (WGS) entry which is preliminary data.</text>
</comment>
<accession>A0A2N1MEX3</accession>
<evidence type="ECO:0000313" key="3">
    <source>
        <dbReference type="Proteomes" id="UP000233469"/>
    </source>
</evidence>
<evidence type="ECO:0000256" key="1">
    <source>
        <dbReference type="SAM" id="Phobius"/>
    </source>
</evidence>
<dbReference type="EMBL" id="LLXL01002694">
    <property type="protein sequence ID" value="PKK60180.1"/>
    <property type="molecule type" value="Genomic_DNA"/>
</dbReference>
<reference evidence="2 3" key="1">
    <citation type="submission" date="2016-04" db="EMBL/GenBank/DDBJ databases">
        <title>Genome analyses suggest a sexual origin of heterokaryosis in a supposedly ancient asexual fungus.</title>
        <authorList>
            <person name="Ropars J."/>
            <person name="Sedzielewska K."/>
            <person name="Noel J."/>
            <person name="Charron P."/>
            <person name="Farinelli L."/>
            <person name="Marton T."/>
            <person name="Kruger M."/>
            <person name="Pelin A."/>
            <person name="Brachmann A."/>
            <person name="Corradi N."/>
        </authorList>
    </citation>
    <scope>NUCLEOTIDE SEQUENCE [LARGE SCALE GENOMIC DNA]</scope>
    <source>
        <strain evidence="2 3">C2</strain>
    </source>
</reference>
<sequence>MINYGLRIYNYNYSVTTATMSRNTNIVWPVLIIGILAIAISVKAQTPSGRCQLLMCAKNDTSVAVSDIATATDITPAQEFISSQCPLVTHVISCYIDCNGPYNAYVTMSYWTWKKCTINPVTNGIWEFICDPSVLNICNLGKDPQYPFN</sequence>
<name>A0A2N1MEX3_9GLOM</name>
<keyword evidence="1" id="KW-1133">Transmembrane helix</keyword>
<dbReference type="VEuPathDB" id="FungiDB:FUN_018799"/>
<dbReference type="Proteomes" id="UP000233469">
    <property type="component" value="Unassembled WGS sequence"/>
</dbReference>
<evidence type="ECO:0000313" key="2">
    <source>
        <dbReference type="EMBL" id="PKK60180.1"/>
    </source>
</evidence>